<dbReference type="Pfam" id="PF00515">
    <property type="entry name" value="TPR_1"/>
    <property type="match status" value="1"/>
</dbReference>
<feature type="repeat" description="TPR" evidence="1">
    <location>
        <begin position="274"/>
        <end position="307"/>
    </location>
</feature>
<evidence type="ECO:0008006" key="4">
    <source>
        <dbReference type="Google" id="ProtNLM"/>
    </source>
</evidence>
<name>A0ABW5ZTA6_9FLAO</name>
<dbReference type="SUPFAM" id="SSF82185">
    <property type="entry name" value="Histone H3 K4-specific methyltransferase SET7/9 N-terminal domain"/>
    <property type="match status" value="1"/>
</dbReference>
<reference evidence="3" key="1">
    <citation type="journal article" date="2019" name="Int. J. Syst. Evol. Microbiol.">
        <title>The Global Catalogue of Microorganisms (GCM) 10K type strain sequencing project: providing services to taxonomists for standard genome sequencing and annotation.</title>
        <authorList>
            <consortium name="The Broad Institute Genomics Platform"/>
            <consortium name="The Broad Institute Genome Sequencing Center for Infectious Disease"/>
            <person name="Wu L."/>
            <person name="Ma J."/>
        </authorList>
    </citation>
    <scope>NUCLEOTIDE SEQUENCE [LARGE SCALE GENOMIC DNA]</scope>
    <source>
        <strain evidence="3">KCTC 32514</strain>
    </source>
</reference>
<evidence type="ECO:0000256" key="1">
    <source>
        <dbReference type="PROSITE-ProRule" id="PRU00339"/>
    </source>
</evidence>
<dbReference type="RefSeq" id="WP_194509469.1">
    <property type="nucleotide sequence ID" value="NZ_JADILU010000008.1"/>
</dbReference>
<dbReference type="Gene3D" id="1.25.40.10">
    <property type="entry name" value="Tetratricopeptide repeat domain"/>
    <property type="match status" value="1"/>
</dbReference>
<comment type="caution">
    <text evidence="2">The sequence shown here is derived from an EMBL/GenBank/DDBJ whole genome shotgun (WGS) entry which is preliminary data.</text>
</comment>
<keyword evidence="3" id="KW-1185">Reference proteome</keyword>
<dbReference type="InterPro" id="IPR019734">
    <property type="entry name" value="TPR_rpt"/>
</dbReference>
<dbReference type="EMBL" id="JBHUOS010000007">
    <property type="protein sequence ID" value="MFD2915640.1"/>
    <property type="molecule type" value="Genomic_DNA"/>
</dbReference>
<dbReference type="Gene3D" id="3.90.930.1">
    <property type="match status" value="1"/>
</dbReference>
<evidence type="ECO:0000313" key="3">
    <source>
        <dbReference type="Proteomes" id="UP001597548"/>
    </source>
</evidence>
<accession>A0ABW5ZTA6</accession>
<sequence>MRFFLSSVLFIMLGHIYAQNSNPYIIDNILHVDYKDLAELRIDSSYIHEIKFITSSKDLSNLGFPNKDSIVSITTKAYFKRSDSLKNIPSTNNMVNQNGIWLIDNKPYNGKYINYHLNGLKKNEGNIKAGKIDGLLYEYWDTGELKTKITIRDNIQNGEYLAYYKNSNLRVKRYFLNNSNVGTSEFYYPNGALNSTSIYKNKNFRINEKQYYSNGTFKDLDRSKYKLVLKFLEFVSKKTEGEYRLYPDKTKNVSKLNSYIKKFSKKIEVDQSYDEYYSSRGEAYTLKGDFENALTDLDKALEIEPFNYKAQFVRAHILLKKYENSNNIPSIDKKKICNALSKYIVDDVHRLGNSTINKLTEICSK</sequence>
<keyword evidence="1" id="KW-0802">TPR repeat</keyword>
<dbReference type="PROSITE" id="PS50293">
    <property type="entry name" value="TPR_REGION"/>
    <property type="match status" value="1"/>
</dbReference>
<dbReference type="PROSITE" id="PS50005">
    <property type="entry name" value="TPR"/>
    <property type="match status" value="1"/>
</dbReference>
<evidence type="ECO:0000313" key="2">
    <source>
        <dbReference type="EMBL" id="MFD2915640.1"/>
    </source>
</evidence>
<protein>
    <recommendedName>
        <fullName evidence="4">MORN repeat variant</fullName>
    </recommendedName>
</protein>
<organism evidence="2 3">
    <name type="scientific">Psychroserpens luteus</name>
    <dbReference type="NCBI Taxonomy" id="1434066"/>
    <lineage>
        <taxon>Bacteria</taxon>
        <taxon>Pseudomonadati</taxon>
        <taxon>Bacteroidota</taxon>
        <taxon>Flavobacteriia</taxon>
        <taxon>Flavobacteriales</taxon>
        <taxon>Flavobacteriaceae</taxon>
        <taxon>Psychroserpens</taxon>
    </lineage>
</organism>
<dbReference type="SMART" id="SM00028">
    <property type="entry name" value="TPR"/>
    <property type="match status" value="1"/>
</dbReference>
<dbReference type="SUPFAM" id="SSF48452">
    <property type="entry name" value="TPR-like"/>
    <property type="match status" value="1"/>
</dbReference>
<gene>
    <name evidence="2" type="ORF">ACFS29_08320</name>
</gene>
<proteinExistence type="predicted"/>
<dbReference type="InterPro" id="IPR011990">
    <property type="entry name" value="TPR-like_helical_dom_sf"/>
</dbReference>
<dbReference type="Proteomes" id="UP001597548">
    <property type="component" value="Unassembled WGS sequence"/>
</dbReference>